<proteinExistence type="predicted"/>
<evidence type="ECO:0000313" key="3">
    <source>
        <dbReference type="Proteomes" id="UP001141629"/>
    </source>
</evidence>
<accession>A0A9X2Z2D1</accession>
<feature type="region of interest" description="Disordered" evidence="1">
    <location>
        <begin position="184"/>
        <end position="205"/>
    </location>
</feature>
<evidence type="ECO:0000256" key="1">
    <source>
        <dbReference type="SAM" id="MobiDB-lite"/>
    </source>
</evidence>
<keyword evidence="3" id="KW-1185">Reference proteome</keyword>
<reference evidence="2" key="2">
    <citation type="journal article" date="2022" name="BMC Genomics">
        <title>Comparative genome analysis of mycobacteria focusing on tRNA and non-coding RNA.</title>
        <authorList>
            <person name="Behra P.R.K."/>
            <person name="Pettersson B.M.F."/>
            <person name="Ramesh M."/>
            <person name="Das S."/>
            <person name="Dasgupta S."/>
            <person name="Kirsebom L.A."/>
        </authorList>
    </citation>
    <scope>NUCLEOTIDE SEQUENCE</scope>
    <source>
        <strain evidence="2">DSM 44838</strain>
    </source>
</reference>
<dbReference type="SUPFAM" id="SSF52777">
    <property type="entry name" value="CoA-dependent acyltransferases"/>
    <property type="match status" value="1"/>
</dbReference>
<protein>
    <submittedName>
        <fullName evidence="2">Uncharacterized protein</fullName>
    </submittedName>
</protein>
<gene>
    <name evidence="2" type="ORF">H7K45_09785</name>
</gene>
<dbReference type="RefSeq" id="WP_263995595.1">
    <property type="nucleotide sequence ID" value="NZ_JACKVK010000005.1"/>
</dbReference>
<dbReference type="Proteomes" id="UP001141629">
    <property type="component" value="Unassembled WGS sequence"/>
</dbReference>
<evidence type="ECO:0000313" key="2">
    <source>
        <dbReference type="EMBL" id="MCV7420827.1"/>
    </source>
</evidence>
<comment type="caution">
    <text evidence="2">The sequence shown here is derived from an EMBL/GenBank/DDBJ whole genome shotgun (WGS) entry which is preliminary data.</text>
</comment>
<dbReference type="EMBL" id="JACKVK010000005">
    <property type="protein sequence ID" value="MCV7420827.1"/>
    <property type="molecule type" value="Genomic_DNA"/>
</dbReference>
<dbReference type="AlphaFoldDB" id="A0A9X2Z2D1"/>
<sequence length="439" mass="47323">MKTARAKARGRRTSYLDRTWLNRWTVLTIAPIVTPSLDELRGKMVDFMTADPTHPLCCTLEDGGKRWRPVPRDERWRHVKDTIVSGGPYYLDDPFAYLDQHRPDEGSTAPFKVMVGPDSMTFYFLHACGDASVFSPFSVLMSLGDVDGLRALRGDAGLPVATKILFKEARPHWREWWNHLRSSHTAPAAPGDGEAHPVTPRPNATTAVGTVLDATAFAHVKAWRKQAMPGVATTALMASATYLALAAEGVPVNPRGLYTLVDLRRHLPQDQSSRPGNLAKGVFIPADLGDPTSVGAGLKQLVSSARAVPALFSGALAVALRRTTPSPVAGDRTEEVTMTFNSMMRNPGADDIPWTDPSEASYVTMSYPSASDGISVSACAIAGRLLFSASFDPNRIDAHAVDRALKRLLDIPALFTESSMADELVAPVPQAPAGSGVGQ</sequence>
<name>A0A9X2Z2D1_9MYCO</name>
<reference evidence="2" key="1">
    <citation type="submission" date="2020-07" db="EMBL/GenBank/DDBJ databases">
        <authorList>
            <person name="Pettersson B.M.F."/>
            <person name="Behra P.R.K."/>
            <person name="Ramesh M."/>
            <person name="Das S."/>
            <person name="Dasgupta S."/>
            <person name="Kirsebom L.A."/>
        </authorList>
    </citation>
    <scope>NUCLEOTIDE SEQUENCE</scope>
    <source>
        <strain evidence="2">DSM 44838</strain>
    </source>
</reference>
<organism evidence="2 3">
    <name type="scientific">Mycobacterium yunnanensis</name>
    <dbReference type="NCBI Taxonomy" id="368477"/>
    <lineage>
        <taxon>Bacteria</taxon>
        <taxon>Bacillati</taxon>
        <taxon>Actinomycetota</taxon>
        <taxon>Actinomycetes</taxon>
        <taxon>Mycobacteriales</taxon>
        <taxon>Mycobacteriaceae</taxon>
        <taxon>Mycobacterium</taxon>
    </lineage>
</organism>